<reference evidence="3" key="1">
    <citation type="submission" date="2021-02" db="EMBL/GenBank/DDBJ databases">
        <authorList>
            <person name="Nieuwenhuis M."/>
            <person name="Van De Peppel L.J.J."/>
        </authorList>
    </citation>
    <scope>NUCLEOTIDE SEQUENCE</scope>
    <source>
        <strain evidence="3">D49</strain>
    </source>
</reference>
<dbReference type="Gene3D" id="3.20.20.80">
    <property type="entry name" value="Glycosidases"/>
    <property type="match status" value="1"/>
</dbReference>
<keyword evidence="1" id="KW-1133">Transmembrane helix</keyword>
<dbReference type="InterPro" id="IPR013780">
    <property type="entry name" value="Glyco_hydro_b"/>
</dbReference>
<dbReference type="InterPro" id="IPR052974">
    <property type="entry name" value="GH79_Enzymes"/>
</dbReference>
<keyword evidence="1" id="KW-0812">Transmembrane</keyword>
<dbReference type="EMBL" id="JABCKI010005793">
    <property type="protein sequence ID" value="KAG5637926.1"/>
    <property type="molecule type" value="Genomic_DNA"/>
</dbReference>
<protein>
    <recommendedName>
        <fullName evidence="2">Beta-glucuronidase C-terminal domain-containing protein</fullName>
    </recommendedName>
</protein>
<evidence type="ECO:0000256" key="1">
    <source>
        <dbReference type="SAM" id="Phobius"/>
    </source>
</evidence>
<dbReference type="PANTHER" id="PTHR36183:SF2">
    <property type="entry name" value="BETA-GLUCURONIDASE C-TERMINAL DOMAIN-CONTAINING PROTEIN"/>
    <property type="match status" value="1"/>
</dbReference>
<feature type="domain" description="Beta-glucuronidase C-terminal" evidence="2">
    <location>
        <begin position="394"/>
        <end position="492"/>
    </location>
</feature>
<proteinExistence type="predicted"/>
<evidence type="ECO:0000259" key="2">
    <source>
        <dbReference type="Pfam" id="PF16862"/>
    </source>
</evidence>
<keyword evidence="4" id="KW-1185">Reference proteome</keyword>
<keyword evidence="1" id="KW-0472">Membrane</keyword>
<sequence length="542" mass="58149">MLPALSRAGSPLDVSFPDQPPASALKNIVDDNFIGISWELSSFDTLWGKNATTIPSAMQNYLHNIAVRMSKPLRIRVGGNGMDGSTYVPELETFLEYTDPDAYFNDIPVNFGPIMFDVMNAMYKTVGPMQFIIGLSMRTPQNTSNVVTLAAAAEKKLGDRLDAFLLGNEPDLYAGHGQRDAYDIPTYVNEIGSLITDLSNAGLADRKIVGGPTICCGWNLSTILDAGLDRYPYKYYTIQRYPQHNCGGLNEKNTNITYYLSHQNVAPYLNWQQEGMQKAQANNVPVLLTEYNTVACGGSNISTTFAASLWAVDVGLKAASVNYTAVYLHTREYGITYNLFDPPTPENSTATGWVTGSTYYAALFLAEVTDPSGTVIVDLNLNNSIFSPAATVAAYGIYHNGGTSRGKLALINFADASNPGTTETQVYRIPAGVSSSVEIRILTAPSVVERRDISWAGQTVGDNGDLKGQQVTLRKDCSDGCEIEIPSPGAALVSLGGSQFFTGNSTIAGIGGYLVGGASGRSAAPTWVLAALFAALFVTVLQ</sequence>
<reference evidence="3" key="2">
    <citation type="submission" date="2021-10" db="EMBL/GenBank/DDBJ databases">
        <title>Phylogenomics reveals ancestral predisposition of the termite-cultivated fungus Termitomyces towards a domesticated lifestyle.</title>
        <authorList>
            <person name="Auxier B."/>
            <person name="Grum-Grzhimaylo A."/>
            <person name="Cardenas M.E."/>
            <person name="Lodge J.D."/>
            <person name="Laessoe T."/>
            <person name="Pedersen O."/>
            <person name="Smith M.E."/>
            <person name="Kuyper T.W."/>
            <person name="Franco-Molano E.A."/>
            <person name="Baroni T.J."/>
            <person name="Aanen D.K."/>
        </authorList>
    </citation>
    <scope>NUCLEOTIDE SEQUENCE</scope>
    <source>
        <strain evidence="3">D49</strain>
    </source>
</reference>
<dbReference type="AlphaFoldDB" id="A0A9P7FVH6"/>
<name>A0A9P7FVH6_9AGAR</name>
<dbReference type="SUPFAM" id="SSF51445">
    <property type="entry name" value="(Trans)glycosidases"/>
    <property type="match status" value="1"/>
</dbReference>
<dbReference type="PANTHER" id="PTHR36183">
    <property type="entry name" value="BETA-GLUCURONIDASE"/>
    <property type="match status" value="1"/>
</dbReference>
<dbReference type="Proteomes" id="UP000717328">
    <property type="component" value="Unassembled WGS sequence"/>
</dbReference>
<gene>
    <name evidence="3" type="ORF">H0H81_002586</name>
</gene>
<feature type="transmembrane region" description="Helical" evidence="1">
    <location>
        <begin position="524"/>
        <end position="541"/>
    </location>
</feature>
<dbReference type="Gene3D" id="2.60.40.1180">
    <property type="entry name" value="Golgi alpha-mannosidase II"/>
    <property type="match status" value="1"/>
</dbReference>
<dbReference type="InterPro" id="IPR031728">
    <property type="entry name" value="GlcAase_C"/>
</dbReference>
<comment type="caution">
    <text evidence="3">The sequence shown here is derived from an EMBL/GenBank/DDBJ whole genome shotgun (WGS) entry which is preliminary data.</text>
</comment>
<dbReference type="InterPro" id="IPR017853">
    <property type="entry name" value="GH"/>
</dbReference>
<evidence type="ECO:0000313" key="4">
    <source>
        <dbReference type="Proteomes" id="UP000717328"/>
    </source>
</evidence>
<dbReference type="Pfam" id="PF16862">
    <property type="entry name" value="Glyco_hydro_79C"/>
    <property type="match status" value="1"/>
</dbReference>
<dbReference type="OrthoDB" id="2796951at2759"/>
<organism evidence="3 4">
    <name type="scientific">Sphagnurus paluster</name>
    <dbReference type="NCBI Taxonomy" id="117069"/>
    <lineage>
        <taxon>Eukaryota</taxon>
        <taxon>Fungi</taxon>
        <taxon>Dikarya</taxon>
        <taxon>Basidiomycota</taxon>
        <taxon>Agaricomycotina</taxon>
        <taxon>Agaricomycetes</taxon>
        <taxon>Agaricomycetidae</taxon>
        <taxon>Agaricales</taxon>
        <taxon>Tricholomatineae</taxon>
        <taxon>Lyophyllaceae</taxon>
        <taxon>Sphagnurus</taxon>
    </lineage>
</organism>
<accession>A0A9P7FVH6</accession>
<evidence type="ECO:0000313" key="3">
    <source>
        <dbReference type="EMBL" id="KAG5637926.1"/>
    </source>
</evidence>